<evidence type="ECO:0000256" key="1">
    <source>
        <dbReference type="SAM" id="MobiDB-lite"/>
    </source>
</evidence>
<feature type="region of interest" description="Disordered" evidence="1">
    <location>
        <begin position="24"/>
        <end position="110"/>
    </location>
</feature>
<keyword evidence="3" id="KW-1185">Reference proteome</keyword>
<gene>
    <name evidence="2" type="ORF">NDU88_004285</name>
</gene>
<comment type="caution">
    <text evidence="2">The sequence shown here is derived from an EMBL/GenBank/DDBJ whole genome shotgun (WGS) entry which is preliminary data.</text>
</comment>
<proteinExistence type="predicted"/>
<evidence type="ECO:0000313" key="3">
    <source>
        <dbReference type="Proteomes" id="UP001066276"/>
    </source>
</evidence>
<feature type="compositionally biased region" description="Polar residues" evidence="1">
    <location>
        <begin position="91"/>
        <end position="103"/>
    </location>
</feature>
<organism evidence="2 3">
    <name type="scientific">Pleurodeles waltl</name>
    <name type="common">Iberian ribbed newt</name>
    <dbReference type="NCBI Taxonomy" id="8319"/>
    <lineage>
        <taxon>Eukaryota</taxon>
        <taxon>Metazoa</taxon>
        <taxon>Chordata</taxon>
        <taxon>Craniata</taxon>
        <taxon>Vertebrata</taxon>
        <taxon>Euteleostomi</taxon>
        <taxon>Amphibia</taxon>
        <taxon>Batrachia</taxon>
        <taxon>Caudata</taxon>
        <taxon>Salamandroidea</taxon>
        <taxon>Salamandridae</taxon>
        <taxon>Pleurodelinae</taxon>
        <taxon>Pleurodeles</taxon>
    </lineage>
</organism>
<evidence type="ECO:0000313" key="2">
    <source>
        <dbReference type="EMBL" id="KAJ1137889.1"/>
    </source>
</evidence>
<reference evidence="2" key="1">
    <citation type="journal article" date="2022" name="bioRxiv">
        <title>Sequencing and chromosome-scale assembly of the giantPleurodeles waltlgenome.</title>
        <authorList>
            <person name="Brown T."/>
            <person name="Elewa A."/>
            <person name="Iarovenko S."/>
            <person name="Subramanian E."/>
            <person name="Araus A.J."/>
            <person name="Petzold A."/>
            <person name="Susuki M."/>
            <person name="Suzuki K.-i.T."/>
            <person name="Hayashi T."/>
            <person name="Toyoda A."/>
            <person name="Oliveira C."/>
            <person name="Osipova E."/>
            <person name="Leigh N.D."/>
            <person name="Simon A."/>
            <person name="Yun M.H."/>
        </authorList>
    </citation>
    <scope>NUCLEOTIDE SEQUENCE</scope>
    <source>
        <strain evidence="2">20211129_DDA</strain>
        <tissue evidence="2">Liver</tissue>
    </source>
</reference>
<name>A0AAV7QE16_PLEWA</name>
<dbReference type="AlphaFoldDB" id="A0AAV7QE16"/>
<protein>
    <submittedName>
        <fullName evidence="2">Uncharacterized protein</fullName>
    </submittedName>
</protein>
<accession>A0AAV7QE16</accession>
<sequence>MVPAASVAAGASCPCQLADTQSLELAEASEPEQHLSSNELAKPPMGSEGFLGARGGRKQACHALPASSPPGQVHGRKQSAVANAHEIAGNYQEQAETACTPQRENPLRRERVWDKTQTMRKETNSEGRHQNTLTGTSKASYAAGTFKVMVTNKQDGEITRSLSKHYATLKREVVQKCEG</sequence>
<dbReference type="Proteomes" id="UP001066276">
    <property type="component" value="Chromosome 6"/>
</dbReference>
<dbReference type="EMBL" id="JANPWB010000010">
    <property type="protein sequence ID" value="KAJ1137889.1"/>
    <property type="molecule type" value="Genomic_DNA"/>
</dbReference>